<name>A0ACB9ZJM2_CATRO</name>
<accession>A0ACB9ZJM2</accession>
<sequence length="140" mass="15434">MVPFESSDVKKIGLGLTLFGVLFIVIGVLCLFDKGFIAIGNILFLSGVTLTIGVKPTIQFFTKPRNYKGSVSFGVGFFFVIIGWPIFGMLVETYGFIALFSGFWPTIAVSVSRIPIVGWIFSQPVVISFFERGRPKRVPV</sequence>
<evidence type="ECO:0000313" key="2">
    <source>
        <dbReference type="Proteomes" id="UP001060085"/>
    </source>
</evidence>
<dbReference type="EMBL" id="CM044708">
    <property type="protein sequence ID" value="KAI5647559.1"/>
    <property type="molecule type" value="Genomic_DNA"/>
</dbReference>
<dbReference type="Proteomes" id="UP001060085">
    <property type="component" value="Linkage Group LG08"/>
</dbReference>
<comment type="caution">
    <text evidence="1">The sequence shown here is derived from an EMBL/GenBank/DDBJ whole genome shotgun (WGS) entry which is preliminary data.</text>
</comment>
<evidence type="ECO:0000313" key="1">
    <source>
        <dbReference type="EMBL" id="KAI5647559.1"/>
    </source>
</evidence>
<gene>
    <name evidence="1" type="ORF">M9H77_33564</name>
</gene>
<keyword evidence="2" id="KW-1185">Reference proteome</keyword>
<protein>
    <submittedName>
        <fullName evidence="1">Uncharacterized protein</fullName>
    </submittedName>
</protein>
<organism evidence="1 2">
    <name type="scientific">Catharanthus roseus</name>
    <name type="common">Madagascar periwinkle</name>
    <name type="synonym">Vinca rosea</name>
    <dbReference type="NCBI Taxonomy" id="4058"/>
    <lineage>
        <taxon>Eukaryota</taxon>
        <taxon>Viridiplantae</taxon>
        <taxon>Streptophyta</taxon>
        <taxon>Embryophyta</taxon>
        <taxon>Tracheophyta</taxon>
        <taxon>Spermatophyta</taxon>
        <taxon>Magnoliopsida</taxon>
        <taxon>eudicotyledons</taxon>
        <taxon>Gunneridae</taxon>
        <taxon>Pentapetalae</taxon>
        <taxon>asterids</taxon>
        <taxon>lamiids</taxon>
        <taxon>Gentianales</taxon>
        <taxon>Apocynaceae</taxon>
        <taxon>Rauvolfioideae</taxon>
        <taxon>Vinceae</taxon>
        <taxon>Catharanthinae</taxon>
        <taxon>Catharanthus</taxon>
    </lineage>
</organism>
<proteinExistence type="predicted"/>
<reference evidence="2" key="1">
    <citation type="journal article" date="2023" name="Nat. Plants">
        <title>Single-cell RNA sequencing provides a high-resolution roadmap for understanding the multicellular compartmentation of specialized metabolism.</title>
        <authorList>
            <person name="Sun S."/>
            <person name="Shen X."/>
            <person name="Li Y."/>
            <person name="Li Y."/>
            <person name="Wang S."/>
            <person name="Li R."/>
            <person name="Zhang H."/>
            <person name="Shen G."/>
            <person name="Guo B."/>
            <person name="Wei J."/>
            <person name="Xu J."/>
            <person name="St-Pierre B."/>
            <person name="Chen S."/>
            <person name="Sun C."/>
        </authorList>
    </citation>
    <scope>NUCLEOTIDE SEQUENCE [LARGE SCALE GENOMIC DNA]</scope>
</reference>